<evidence type="ECO:0008006" key="3">
    <source>
        <dbReference type="Google" id="ProtNLM"/>
    </source>
</evidence>
<dbReference type="InterPro" id="IPR045956">
    <property type="entry name" value="DUF6376"/>
</dbReference>
<evidence type="ECO:0000313" key="1">
    <source>
        <dbReference type="EMBL" id="CAG7658982.1"/>
    </source>
</evidence>
<gene>
    <name evidence="1" type="ORF">PAECIP111802_07239</name>
</gene>
<organism evidence="1 2">
    <name type="scientific">Paenibacillus allorhizosphaerae</name>
    <dbReference type="NCBI Taxonomy" id="2849866"/>
    <lineage>
        <taxon>Bacteria</taxon>
        <taxon>Bacillati</taxon>
        <taxon>Bacillota</taxon>
        <taxon>Bacilli</taxon>
        <taxon>Bacillales</taxon>
        <taxon>Paenibacillaceae</taxon>
        <taxon>Paenibacillus</taxon>
    </lineage>
</organism>
<dbReference type="EMBL" id="CAJVCE010000052">
    <property type="protein sequence ID" value="CAG7658982.1"/>
    <property type="molecule type" value="Genomic_DNA"/>
</dbReference>
<keyword evidence="2" id="KW-1185">Reference proteome</keyword>
<protein>
    <recommendedName>
        <fullName evidence="3">Lipoprotein</fullName>
    </recommendedName>
</protein>
<comment type="caution">
    <text evidence="1">The sequence shown here is derived from an EMBL/GenBank/DDBJ whole genome shotgun (WGS) entry which is preliminary data.</text>
</comment>
<accession>A0ABN7U0C7</accession>
<dbReference type="Proteomes" id="UP000730618">
    <property type="component" value="Unassembled WGS sequence"/>
</dbReference>
<dbReference type="PROSITE" id="PS51257">
    <property type="entry name" value="PROKAR_LIPOPROTEIN"/>
    <property type="match status" value="1"/>
</dbReference>
<proteinExistence type="predicted"/>
<reference evidence="1 2" key="1">
    <citation type="submission" date="2021-06" db="EMBL/GenBank/DDBJ databases">
        <authorList>
            <person name="Criscuolo A."/>
        </authorList>
    </citation>
    <scope>NUCLEOTIDE SEQUENCE [LARGE SCALE GENOMIC DNA]</scope>
    <source>
        <strain evidence="2">CIP 111802</strain>
    </source>
</reference>
<sequence length="148" mass="16858">MMRIRFMYLVLLLFVVTGCSIADKVNDSLNYTEEARSFISNAARLAEQWPALAEKAINDPGARDKLKSELTDMKERILKFNAIEAPAFAKSVHQQLVSYNEKLMQEINVYLEKINNGAIDWKSLKDSPLLDTLKQVTQILDRVQNLAP</sequence>
<dbReference type="RefSeq" id="WP_230415775.1">
    <property type="nucleotide sequence ID" value="NZ_CAJVCE010000052.1"/>
</dbReference>
<dbReference type="Pfam" id="PF19903">
    <property type="entry name" value="DUF6376"/>
    <property type="match status" value="1"/>
</dbReference>
<evidence type="ECO:0000313" key="2">
    <source>
        <dbReference type="Proteomes" id="UP000730618"/>
    </source>
</evidence>
<name>A0ABN7U0C7_9BACL</name>